<evidence type="ECO:0000313" key="3">
    <source>
        <dbReference type="Proteomes" id="UP000826271"/>
    </source>
</evidence>
<dbReference type="AlphaFoldDB" id="A0AAV6XRQ3"/>
<comment type="caution">
    <text evidence="2">The sequence shown here is derived from an EMBL/GenBank/DDBJ whole genome shotgun (WGS) entry which is preliminary data.</text>
</comment>
<dbReference type="Proteomes" id="UP000826271">
    <property type="component" value="Unassembled WGS sequence"/>
</dbReference>
<name>A0AAV6XRQ3_9LAMI</name>
<feature type="transmembrane region" description="Helical" evidence="1">
    <location>
        <begin position="40"/>
        <end position="59"/>
    </location>
</feature>
<keyword evidence="3" id="KW-1185">Reference proteome</keyword>
<evidence type="ECO:0000313" key="2">
    <source>
        <dbReference type="EMBL" id="KAG8385676.1"/>
    </source>
</evidence>
<sequence>MIEPISPMGVAPSEVGLNRNGAPEIRKNHCADKSVAGGDVIVGVFATALVVAIVCYIRITRRRPCQPGEMSFIAVCFSNCIHKFETIYGKIVIFPANNIS</sequence>
<evidence type="ECO:0000256" key="1">
    <source>
        <dbReference type="SAM" id="Phobius"/>
    </source>
</evidence>
<keyword evidence="1" id="KW-1133">Transmembrane helix</keyword>
<organism evidence="2 3">
    <name type="scientific">Buddleja alternifolia</name>
    <dbReference type="NCBI Taxonomy" id="168488"/>
    <lineage>
        <taxon>Eukaryota</taxon>
        <taxon>Viridiplantae</taxon>
        <taxon>Streptophyta</taxon>
        <taxon>Embryophyta</taxon>
        <taxon>Tracheophyta</taxon>
        <taxon>Spermatophyta</taxon>
        <taxon>Magnoliopsida</taxon>
        <taxon>eudicotyledons</taxon>
        <taxon>Gunneridae</taxon>
        <taxon>Pentapetalae</taxon>
        <taxon>asterids</taxon>
        <taxon>lamiids</taxon>
        <taxon>Lamiales</taxon>
        <taxon>Scrophulariaceae</taxon>
        <taxon>Buddlejeae</taxon>
        <taxon>Buddleja</taxon>
    </lineage>
</organism>
<keyword evidence="1" id="KW-0812">Transmembrane</keyword>
<dbReference type="PANTHER" id="PTHR34558">
    <property type="entry name" value="EXPRESSED PROTEIN"/>
    <property type="match status" value="1"/>
</dbReference>
<accession>A0AAV6XRQ3</accession>
<proteinExistence type="predicted"/>
<dbReference type="PANTHER" id="PTHR34558:SF9">
    <property type="entry name" value="F3L24.15 PROTEIN"/>
    <property type="match status" value="1"/>
</dbReference>
<reference evidence="2" key="1">
    <citation type="submission" date="2019-10" db="EMBL/GenBank/DDBJ databases">
        <authorList>
            <person name="Zhang R."/>
            <person name="Pan Y."/>
            <person name="Wang J."/>
            <person name="Ma R."/>
            <person name="Yu S."/>
        </authorList>
    </citation>
    <scope>NUCLEOTIDE SEQUENCE</scope>
    <source>
        <strain evidence="2">LA-IB0</strain>
        <tissue evidence="2">Leaf</tissue>
    </source>
</reference>
<protein>
    <submittedName>
        <fullName evidence="2">Uncharacterized protein</fullName>
    </submittedName>
</protein>
<gene>
    <name evidence="2" type="ORF">BUALT_Bualt03G0069900</name>
</gene>
<keyword evidence="1" id="KW-0472">Membrane</keyword>
<dbReference type="EMBL" id="WHWC01000003">
    <property type="protein sequence ID" value="KAG8385676.1"/>
    <property type="molecule type" value="Genomic_DNA"/>
</dbReference>